<keyword evidence="3" id="KW-1185">Reference proteome</keyword>
<protein>
    <submittedName>
        <fullName evidence="2">Sterol carrier protein</fullName>
    </submittedName>
</protein>
<organism evidence="2 3">
    <name type="scientific">Thalassorhabdomicrobium marinisediminis</name>
    <dbReference type="NCBI Taxonomy" id="2170577"/>
    <lineage>
        <taxon>Bacteria</taxon>
        <taxon>Pseudomonadati</taxon>
        <taxon>Pseudomonadota</taxon>
        <taxon>Alphaproteobacteria</taxon>
        <taxon>Rhodobacterales</taxon>
        <taxon>Paracoccaceae</taxon>
        <taxon>Thalassorhabdomicrobium</taxon>
    </lineage>
</organism>
<dbReference type="InterPro" id="IPR036527">
    <property type="entry name" value="SCP2_sterol-bd_dom_sf"/>
</dbReference>
<dbReference type="Proteomes" id="UP000244817">
    <property type="component" value="Unassembled WGS sequence"/>
</dbReference>
<dbReference type="AlphaFoldDB" id="A0A2T7G0F0"/>
<reference evidence="2 3" key="1">
    <citation type="submission" date="2018-04" db="EMBL/GenBank/DDBJ databases">
        <title>Pelagivirga bohaiensis gen. nov., sp. nov., a bacterium isolated from the Bohai Sea.</title>
        <authorList>
            <person name="Ji X."/>
        </authorList>
    </citation>
    <scope>NUCLEOTIDE SEQUENCE [LARGE SCALE GENOMIC DNA]</scope>
    <source>
        <strain evidence="2 3">BH-SD16</strain>
    </source>
</reference>
<dbReference type="EMBL" id="QCYG01000002">
    <property type="protein sequence ID" value="PVA07899.1"/>
    <property type="molecule type" value="Genomic_DNA"/>
</dbReference>
<feature type="domain" description="SCP2" evidence="1">
    <location>
        <begin position="22"/>
        <end position="101"/>
    </location>
</feature>
<evidence type="ECO:0000259" key="1">
    <source>
        <dbReference type="Pfam" id="PF02036"/>
    </source>
</evidence>
<dbReference type="SUPFAM" id="SSF55718">
    <property type="entry name" value="SCP-like"/>
    <property type="match status" value="1"/>
</dbReference>
<evidence type="ECO:0000313" key="3">
    <source>
        <dbReference type="Proteomes" id="UP000244817"/>
    </source>
</evidence>
<name>A0A2T7G0F0_9RHOB</name>
<dbReference type="Gene3D" id="3.30.1050.10">
    <property type="entry name" value="SCP2 sterol-binding domain"/>
    <property type="match status" value="1"/>
</dbReference>
<proteinExistence type="predicted"/>
<dbReference type="InterPro" id="IPR003033">
    <property type="entry name" value="SCP2_sterol-bd_dom"/>
</dbReference>
<comment type="caution">
    <text evidence="2">The sequence shown here is derived from an EMBL/GenBank/DDBJ whole genome shotgun (WGS) entry which is preliminary data.</text>
</comment>
<dbReference type="Pfam" id="PF02036">
    <property type="entry name" value="SCP2"/>
    <property type="match status" value="1"/>
</dbReference>
<evidence type="ECO:0000313" key="2">
    <source>
        <dbReference type="EMBL" id="PVA07899.1"/>
    </source>
</evidence>
<sequence length="102" mass="10689">MDAAPTSPVLADILPRLQDALKTKSFDGSLKFDCGDSGVIVLADGTATATDQATDCTLKMSPDNLVKLLKGKLNPMTALAMGKIRISGNPAVAMKLSDLLKR</sequence>
<gene>
    <name evidence="2" type="ORF">DC363_03305</name>
</gene>
<dbReference type="OrthoDB" id="9809312at2"/>
<accession>A0A2T7G0F0</accession>